<feature type="domain" description="Bacterial Ig-like" evidence="3">
    <location>
        <begin position="127"/>
        <end position="204"/>
    </location>
</feature>
<evidence type="ECO:0000313" key="5">
    <source>
        <dbReference type="Proteomes" id="UP000054683"/>
    </source>
</evidence>
<evidence type="ECO:0000259" key="3">
    <source>
        <dbReference type="Pfam" id="PF19077"/>
    </source>
</evidence>
<feature type="compositionally biased region" description="Polar residues" evidence="1">
    <location>
        <begin position="124"/>
        <end position="141"/>
    </location>
</feature>
<evidence type="ECO:0000256" key="1">
    <source>
        <dbReference type="SAM" id="MobiDB-lite"/>
    </source>
</evidence>
<evidence type="ECO:0000313" key="4">
    <source>
        <dbReference type="EMBL" id="SAL67904.1"/>
    </source>
</evidence>
<feature type="region of interest" description="Disordered" evidence="1">
    <location>
        <begin position="124"/>
        <end position="145"/>
    </location>
</feature>
<dbReference type="Pfam" id="PF17936">
    <property type="entry name" value="Big_6"/>
    <property type="match status" value="3"/>
</dbReference>
<dbReference type="Gene3D" id="3.30.420.430">
    <property type="match status" value="5"/>
</dbReference>
<dbReference type="InterPro" id="IPR044016">
    <property type="entry name" value="Big_13"/>
</dbReference>
<dbReference type="Proteomes" id="UP000054683">
    <property type="component" value="Unassembled WGS sequence"/>
</dbReference>
<feature type="domain" description="Bacterial Ig-like" evidence="3">
    <location>
        <begin position="632"/>
        <end position="714"/>
    </location>
</feature>
<feature type="domain" description="Bacterial Ig" evidence="2">
    <location>
        <begin position="749"/>
        <end position="818"/>
    </location>
</feature>
<accession>A0A158JGG4</accession>
<dbReference type="NCBIfam" id="NF033510">
    <property type="entry name" value="Ca_tandemer"/>
    <property type="match status" value="4"/>
</dbReference>
<gene>
    <name evidence="4" type="ORF">AWB69_07896</name>
</gene>
<feature type="domain" description="Bacterial Ig" evidence="2">
    <location>
        <begin position="447"/>
        <end position="506"/>
    </location>
</feature>
<protein>
    <submittedName>
        <fullName evidence="4">Hemolysin-type calcium-binding region</fullName>
    </submittedName>
</protein>
<sequence length="1034" mass="105975">MALQNQTPTKPLILSAGSVHGGATGNGEFTISGLADPGTTIKVYDGVRMLGTVIVAETGAWSFAPAAELKSGKHQFCAISIDNLDQWSTSANPVTATSGTAAPALPVAPTTDTFLGHTGLHSSAVANGGSTTDRQPTMTGTGTPGDKITMYEGTAVIGSTVIGQNGAWSLAPASALMVGAHSVCVVETNAAGLSSAPSGFVEFTVSNMTPPAITYVDTCDAGHAIIDHNVAPGSVVAHSNILIHGQGDSGSTIKVYDGSALLGSSVVDATGNWSFATSALSDSTHDLSATQTNAPGVTSPFSNHYSVTVDTTTPNKPVVMGITDSTGHAISYGGTTADPHPSVTGMGSSGNTITLYDRSTVIGSTTVRPDGTWSIAPAADLSSGTHSLCVTEKNLAGRSSMATSYMMFVVRPLPDAPTILLAAEFDYNSTNTGLVPLGGVSPWASVQIEGTAKAGAVVQVYDGASLLGSVVAKFNGTWAFKVKEWPNGVHDISATQKDTSGLESLNSNHFGFTVAVTGPMPPSITDMTQYDTQWNQIGSKRLPSGGLVHTPYLDLSGTGKPGDLVTLYDGATAIGSTRVSVYGRWVFSAPTLADGPRDLSAVQTDGDGAVSQNSNHVIFSIDTSTSATPVILNVASLSGPIALYAMTSDPSLIVSGTGIANQTVTLYDGNTALGSAQVDAERNWSFKLASSLPGGMHDLSATLTDTTGKVGPASMHFYFWVYGGGLSAPSIDHVVSDDATSLTAVSIPPAHSAVAGTNVEISGHGEPGRTLTIYDGMTPLGAVAVGDDGRWDFTLPDAAVGTHDLSATQTLATGELSPGSNHWTFTIDPLPAPKPTMGGSTRVVVPIDDAAQASVLAEPTPATSHHTTLGEHDAFKGTTGDETVDLNANPASYFKETTAHIEGGAGIDTLHLMGDHQILDLTSLTGKTASAAVSGIEVIDLGGHANSLKLSLVDVLNLGEMDLFQTDGKQQMMVNGSNGDNVALSNTHIAGISEGEWDQHGTALVGGMMYNVYEHSGAHTELLVQQGVLTTLHT</sequence>
<dbReference type="EMBL" id="FCOK02000088">
    <property type="protein sequence ID" value="SAL67904.1"/>
    <property type="molecule type" value="Genomic_DNA"/>
</dbReference>
<name>A0A158JGG4_9BURK</name>
<dbReference type="Pfam" id="PF19077">
    <property type="entry name" value="Big_13"/>
    <property type="match status" value="3"/>
</dbReference>
<feature type="domain" description="Bacterial Ig-like" evidence="3">
    <location>
        <begin position="333"/>
        <end position="404"/>
    </location>
</feature>
<reference evidence="4 5" key="1">
    <citation type="submission" date="2016-01" db="EMBL/GenBank/DDBJ databases">
        <authorList>
            <person name="Oliw E.H."/>
        </authorList>
    </citation>
    <scope>NUCLEOTIDE SEQUENCE [LARGE SCALE GENOMIC DNA]</scope>
    <source>
        <strain evidence="4">LMG 27134</strain>
    </source>
</reference>
<dbReference type="InterPro" id="IPR041498">
    <property type="entry name" value="Big_6"/>
</dbReference>
<feature type="domain" description="Bacterial Ig" evidence="2">
    <location>
        <begin position="235"/>
        <end position="300"/>
    </location>
</feature>
<evidence type="ECO:0000259" key="2">
    <source>
        <dbReference type="Pfam" id="PF17936"/>
    </source>
</evidence>
<dbReference type="InterPro" id="IPR013783">
    <property type="entry name" value="Ig-like_fold"/>
</dbReference>
<dbReference type="AlphaFoldDB" id="A0A158JGG4"/>
<dbReference type="RefSeq" id="WP_062092011.1">
    <property type="nucleotide sequence ID" value="NZ_FCOK02000088.1"/>
</dbReference>
<organism evidence="4 5">
    <name type="scientific">Caballeronia udeis</name>
    <dbReference type="NCBI Taxonomy" id="1232866"/>
    <lineage>
        <taxon>Bacteria</taxon>
        <taxon>Pseudomonadati</taxon>
        <taxon>Pseudomonadota</taxon>
        <taxon>Betaproteobacteria</taxon>
        <taxon>Burkholderiales</taxon>
        <taxon>Burkholderiaceae</taxon>
        <taxon>Caballeronia</taxon>
    </lineage>
</organism>
<dbReference type="Gene3D" id="2.60.40.10">
    <property type="entry name" value="Immunoglobulins"/>
    <property type="match status" value="3"/>
</dbReference>
<proteinExistence type="predicted"/>
<dbReference type="OrthoDB" id="8824730at2"/>